<protein>
    <submittedName>
        <fullName evidence="2">Uncharacterized protein</fullName>
    </submittedName>
</protein>
<dbReference type="EMBL" id="VSRR010042850">
    <property type="protein sequence ID" value="MPC76207.1"/>
    <property type="molecule type" value="Genomic_DNA"/>
</dbReference>
<feature type="compositionally biased region" description="Pro residues" evidence="1">
    <location>
        <begin position="54"/>
        <end position="72"/>
    </location>
</feature>
<sequence>MKAEGRQAGEGDIDEGGRRPLEGCVLAVPCPPSGVTCLPADGQSVSRSIAWTPSLPPPSTPPQPPQPPPSAPLPASATSCRLSFSRRRRRRHHHRAATPARPVGSVAVSFRERCINE</sequence>
<comment type="caution">
    <text evidence="2">The sequence shown here is derived from an EMBL/GenBank/DDBJ whole genome shotgun (WGS) entry which is preliminary data.</text>
</comment>
<evidence type="ECO:0000313" key="2">
    <source>
        <dbReference type="EMBL" id="MPC76207.1"/>
    </source>
</evidence>
<feature type="compositionally biased region" description="Basic and acidic residues" evidence="1">
    <location>
        <begin position="1"/>
        <end position="21"/>
    </location>
</feature>
<reference evidence="2 3" key="1">
    <citation type="submission" date="2019-05" db="EMBL/GenBank/DDBJ databases">
        <title>Another draft genome of Portunus trituberculatus and its Hox gene families provides insights of decapod evolution.</title>
        <authorList>
            <person name="Jeong J.-H."/>
            <person name="Song I."/>
            <person name="Kim S."/>
            <person name="Choi T."/>
            <person name="Kim D."/>
            <person name="Ryu S."/>
            <person name="Kim W."/>
        </authorList>
    </citation>
    <scope>NUCLEOTIDE SEQUENCE [LARGE SCALE GENOMIC DNA]</scope>
    <source>
        <tissue evidence="2">Muscle</tissue>
    </source>
</reference>
<dbReference type="Proteomes" id="UP000324222">
    <property type="component" value="Unassembled WGS sequence"/>
</dbReference>
<name>A0A5B7I3Y5_PORTR</name>
<feature type="region of interest" description="Disordered" evidence="1">
    <location>
        <begin position="1"/>
        <end position="23"/>
    </location>
</feature>
<evidence type="ECO:0000313" key="3">
    <source>
        <dbReference type="Proteomes" id="UP000324222"/>
    </source>
</evidence>
<proteinExistence type="predicted"/>
<keyword evidence="3" id="KW-1185">Reference proteome</keyword>
<accession>A0A5B7I3Y5</accession>
<feature type="region of interest" description="Disordered" evidence="1">
    <location>
        <begin position="48"/>
        <end position="79"/>
    </location>
</feature>
<dbReference type="AlphaFoldDB" id="A0A5B7I3Y5"/>
<gene>
    <name evidence="2" type="ORF">E2C01_070614</name>
</gene>
<evidence type="ECO:0000256" key="1">
    <source>
        <dbReference type="SAM" id="MobiDB-lite"/>
    </source>
</evidence>
<organism evidence="2 3">
    <name type="scientific">Portunus trituberculatus</name>
    <name type="common">Swimming crab</name>
    <name type="synonym">Neptunus trituberculatus</name>
    <dbReference type="NCBI Taxonomy" id="210409"/>
    <lineage>
        <taxon>Eukaryota</taxon>
        <taxon>Metazoa</taxon>
        <taxon>Ecdysozoa</taxon>
        <taxon>Arthropoda</taxon>
        <taxon>Crustacea</taxon>
        <taxon>Multicrustacea</taxon>
        <taxon>Malacostraca</taxon>
        <taxon>Eumalacostraca</taxon>
        <taxon>Eucarida</taxon>
        <taxon>Decapoda</taxon>
        <taxon>Pleocyemata</taxon>
        <taxon>Brachyura</taxon>
        <taxon>Eubrachyura</taxon>
        <taxon>Portunoidea</taxon>
        <taxon>Portunidae</taxon>
        <taxon>Portuninae</taxon>
        <taxon>Portunus</taxon>
    </lineage>
</organism>